<evidence type="ECO:0000313" key="3">
    <source>
        <dbReference type="Proteomes" id="UP000252519"/>
    </source>
</evidence>
<dbReference type="EMBL" id="JOJR01000012">
    <property type="protein sequence ID" value="RCN51574.1"/>
    <property type="molecule type" value="Genomic_DNA"/>
</dbReference>
<name>A0A368H4S4_ANCCA</name>
<sequence>MLRDARRRKRERKIAEDAANGLATINAVPNYGSCQRKPSKNGAVVKQTADERNIIHSNYNEIDECIDNYHKDEPHVLTERQARFMFMCDPSQLPREPTFDSTTALDSESAPTPKSSAPLEEKKIPEENPTKTEATTLLQEPQPQELQPSPPSEHEVPALVLVPSFSLESPITSDDSPTAQMGTIYLGNEPDSPTSDRPKSRRGSRVGDEVLDLREVGAPPENEHNNNVGQRPQEIVADVNEKAQREHDLGRWSSSEGEVDVYYKLSDDEDM</sequence>
<accession>A0A368H4S4</accession>
<organism evidence="2 3">
    <name type="scientific">Ancylostoma caninum</name>
    <name type="common">Dog hookworm</name>
    <dbReference type="NCBI Taxonomy" id="29170"/>
    <lineage>
        <taxon>Eukaryota</taxon>
        <taxon>Metazoa</taxon>
        <taxon>Ecdysozoa</taxon>
        <taxon>Nematoda</taxon>
        <taxon>Chromadorea</taxon>
        <taxon>Rhabditida</taxon>
        <taxon>Rhabditina</taxon>
        <taxon>Rhabditomorpha</taxon>
        <taxon>Strongyloidea</taxon>
        <taxon>Ancylostomatidae</taxon>
        <taxon>Ancylostomatinae</taxon>
        <taxon>Ancylostoma</taxon>
    </lineage>
</organism>
<reference evidence="2 3" key="1">
    <citation type="submission" date="2014-10" db="EMBL/GenBank/DDBJ databases">
        <title>Draft genome of the hookworm Ancylostoma caninum.</title>
        <authorList>
            <person name="Mitreva M."/>
        </authorList>
    </citation>
    <scope>NUCLEOTIDE SEQUENCE [LARGE SCALE GENOMIC DNA]</scope>
    <source>
        <strain evidence="2 3">Baltimore</strain>
    </source>
</reference>
<dbReference type="OrthoDB" id="5831564at2759"/>
<evidence type="ECO:0000256" key="1">
    <source>
        <dbReference type="SAM" id="MobiDB-lite"/>
    </source>
</evidence>
<feature type="compositionally biased region" description="Polar residues" evidence="1">
    <location>
        <begin position="166"/>
        <end position="181"/>
    </location>
</feature>
<feature type="compositionally biased region" description="Low complexity" evidence="1">
    <location>
        <begin position="137"/>
        <end position="147"/>
    </location>
</feature>
<gene>
    <name evidence="2" type="ORF">ANCCAN_02241</name>
</gene>
<feature type="compositionally biased region" description="Basic and acidic residues" evidence="1">
    <location>
        <begin position="119"/>
        <end position="130"/>
    </location>
</feature>
<comment type="caution">
    <text evidence="2">The sequence shown here is derived from an EMBL/GenBank/DDBJ whole genome shotgun (WGS) entry which is preliminary data.</text>
</comment>
<dbReference type="AlphaFoldDB" id="A0A368H4S4"/>
<feature type="region of interest" description="Disordered" evidence="1">
    <location>
        <begin position="94"/>
        <end position="234"/>
    </location>
</feature>
<dbReference type="Proteomes" id="UP000252519">
    <property type="component" value="Unassembled WGS sequence"/>
</dbReference>
<protein>
    <submittedName>
        <fullName evidence="2">Uncharacterized protein</fullName>
    </submittedName>
</protein>
<feature type="non-terminal residue" evidence="2">
    <location>
        <position position="271"/>
    </location>
</feature>
<feature type="compositionally biased region" description="Basic and acidic residues" evidence="1">
    <location>
        <begin position="205"/>
        <end position="215"/>
    </location>
</feature>
<proteinExistence type="predicted"/>
<feature type="compositionally biased region" description="Polar residues" evidence="1">
    <location>
        <begin position="99"/>
        <end position="115"/>
    </location>
</feature>
<evidence type="ECO:0000313" key="2">
    <source>
        <dbReference type="EMBL" id="RCN51574.1"/>
    </source>
</evidence>
<keyword evidence="3" id="KW-1185">Reference proteome</keyword>